<evidence type="ECO:0000313" key="2">
    <source>
        <dbReference type="Proteomes" id="UP000828941"/>
    </source>
</evidence>
<dbReference type="EMBL" id="CM039437">
    <property type="protein sequence ID" value="KAI4305328.1"/>
    <property type="molecule type" value="Genomic_DNA"/>
</dbReference>
<evidence type="ECO:0000313" key="1">
    <source>
        <dbReference type="EMBL" id="KAI4305328.1"/>
    </source>
</evidence>
<protein>
    <submittedName>
        <fullName evidence="1">Uncharacterized protein</fullName>
    </submittedName>
</protein>
<accession>A0ACB9L6Y6</accession>
<keyword evidence="2" id="KW-1185">Reference proteome</keyword>
<name>A0ACB9L6Y6_BAUVA</name>
<sequence length="143" mass="16750">MTLWLAVVGPLGLILPRTICHNYQFQFFYELKRKLLELLALPLRTNPYLSYLGTKLRRMFKGEVNREGCWFPLKQGTMRTLPAFPINTPTSSTRASFCLSCPGFCDFVHDNDDEDKVEEDTEEQEEARRRIWGHHPLELRFSP</sequence>
<gene>
    <name evidence="1" type="ORF">L6164_028699</name>
</gene>
<proteinExistence type="predicted"/>
<comment type="caution">
    <text evidence="1">The sequence shown here is derived from an EMBL/GenBank/DDBJ whole genome shotgun (WGS) entry which is preliminary data.</text>
</comment>
<reference evidence="1 2" key="1">
    <citation type="journal article" date="2022" name="DNA Res.">
        <title>Chromosomal-level genome assembly of the orchid tree Bauhinia variegata (Leguminosae; Cercidoideae) supports the allotetraploid origin hypothesis of Bauhinia.</title>
        <authorList>
            <person name="Zhong Y."/>
            <person name="Chen Y."/>
            <person name="Zheng D."/>
            <person name="Pang J."/>
            <person name="Liu Y."/>
            <person name="Luo S."/>
            <person name="Meng S."/>
            <person name="Qian L."/>
            <person name="Wei D."/>
            <person name="Dai S."/>
            <person name="Zhou R."/>
        </authorList>
    </citation>
    <scope>NUCLEOTIDE SEQUENCE [LARGE SCALE GENOMIC DNA]</scope>
    <source>
        <strain evidence="1">BV-YZ2020</strain>
    </source>
</reference>
<dbReference type="Proteomes" id="UP000828941">
    <property type="component" value="Chromosome 12"/>
</dbReference>
<organism evidence="1 2">
    <name type="scientific">Bauhinia variegata</name>
    <name type="common">Purple orchid tree</name>
    <name type="synonym">Phanera variegata</name>
    <dbReference type="NCBI Taxonomy" id="167791"/>
    <lineage>
        <taxon>Eukaryota</taxon>
        <taxon>Viridiplantae</taxon>
        <taxon>Streptophyta</taxon>
        <taxon>Embryophyta</taxon>
        <taxon>Tracheophyta</taxon>
        <taxon>Spermatophyta</taxon>
        <taxon>Magnoliopsida</taxon>
        <taxon>eudicotyledons</taxon>
        <taxon>Gunneridae</taxon>
        <taxon>Pentapetalae</taxon>
        <taxon>rosids</taxon>
        <taxon>fabids</taxon>
        <taxon>Fabales</taxon>
        <taxon>Fabaceae</taxon>
        <taxon>Cercidoideae</taxon>
        <taxon>Cercideae</taxon>
        <taxon>Bauhiniinae</taxon>
        <taxon>Bauhinia</taxon>
    </lineage>
</organism>